<gene>
    <name evidence="2" type="ORF">EJA19_02530</name>
</gene>
<accession>A0A3R9MJD0</accession>
<evidence type="ECO:0000256" key="1">
    <source>
        <dbReference type="SAM" id="SignalP"/>
    </source>
</evidence>
<sequence>MKKSNFIIPMLFFFAISCKAQNNSISKNQATINDHIVFKASSNFLIENFGQPESIESYFFETEDSSGEIYHYLGASFYLLDDKIDSFEIDSNLYNFTSNSISVGDSIDSIQNIYPFSYSNRENGEIIITFTDADYFISIHYDANDFIHKINLNVY</sequence>
<name>A0A3R9MJD0_9FLAO</name>
<dbReference type="Proteomes" id="UP000270620">
    <property type="component" value="Unassembled WGS sequence"/>
</dbReference>
<feature type="chain" id="PRO_5018565874" description="DUF4309 domain-containing protein" evidence="1">
    <location>
        <begin position="21"/>
        <end position="155"/>
    </location>
</feature>
<comment type="caution">
    <text evidence="2">The sequence shown here is derived from an EMBL/GenBank/DDBJ whole genome shotgun (WGS) entry which is preliminary data.</text>
</comment>
<evidence type="ECO:0000313" key="2">
    <source>
        <dbReference type="EMBL" id="RSK41775.1"/>
    </source>
</evidence>
<proteinExistence type="predicted"/>
<keyword evidence="1" id="KW-0732">Signal</keyword>
<reference evidence="2 3" key="1">
    <citation type="submission" date="2018-12" db="EMBL/GenBank/DDBJ databases">
        <title>Mangrovimonas spongiae sp. nov., a novel member of the genus Mangrovimonas isolated from marine sponge.</title>
        <authorList>
            <person name="Zhuang L."/>
            <person name="Luo L."/>
        </authorList>
    </citation>
    <scope>NUCLEOTIDE SEQUENCE [LARGE SCALE GENOMIC DNA]</scope>
    <source>
        <strain evidence="2 3">HN-E26</strain>
    </source>
</reference>
<keyword evidence="3" id="KW-1185">Reference proteome</keyword>
<dbReference type="RefSeq" id="WP_125466767.1">
    <property type="nucleotide sequence ID" value="NZ_RWBG01000001.1"/>
</dbReference>
<dbReference type="PROSITE" id="PS51257">
    <property type="entry name" value="PROKAR_LIPOPROTEIN"/>
    <property type="match status" value="1"/>
</dbReference>
<organism evidence="2 3">
    <name type="scientific">Mangrovimonas spongiae</name>
    <dbReference type="NCBI Taxonomy" id="2494697"/>
    <lineage>
        <taxon>Bacteria</taxon>
        <taxon>Pseudomonadati</taxon>
        <taxon>Bacteroidota</taxon>
        <taxon>Flavobacteriia</taxon>
        <taxon>Flavobacteriales</taxon>
        <taxon>Flavobacteriaceae</taxon>
        <taxon>Mangrovimonas</taxon>
    </lineage>
</organism>
<evidence type="ECO:0000313" key="3">
    <source>
        <dbReference type="Proteomes" id="UP000270620"/>
    </source>
</evidence>
<dbReference type="OrthoDB" id="9809277at2"/>
<feature type="signal peptide" evidence="1">
    <location>
        <begin position="1"/>
        <end position="20"/>
    </location>
</feature>
<dbReference type="EMBL" id="RWBG01000001">
    <property type="protein sequence ID" value="RSK41775.1"/>
    <property type="molecule type" value="Genomic_DNA"/>
</dbReference>
<protein>
    <recommendedName>
        <fullName evidence="4">DUF4309 domain-containing protein</fullName>
    </recommendedName>
</protein>
<evidence type="ECO:0008006" key="4">
    <source>
        <dbReference type="Google" id="ProtNLM"/>
    </source>
</evidence>
<dbReference type="AlphaFoldDB" id="A0A3R9MJD0"/>